<dbReference type="InterPro" id="IPR000836">
    <property type="entry name" value="PRTase_dom"/>
</dbReference>
<dbReference type="Proteomes" id="UP000799539">
    <property type="component" value="Unassembled WGS sequence"/>
</dbReference>
<keyword evidence="3" id="KW-1185">Reference proteome</keyword>
<dbReference type="Pfam" id="PF12710">
    <property type="entry name" value="HAD"/>
    <property type="match status" value="1"/>
</dbReference>
<dbReference type="EMBL" id="ML992662">
    <property type="protein sequence ID" value="KAF2217531.1"/>
    <property type="molecule type" value="Genomic_DNA"/>
</dbReference>
<reference evidence="2" key="1">
    <citation type="journal article" date="2020" name="Stud. Mycol.">
        <title>101 Dothideomycetes genomes: a test case for predicting lifestyles and emergence of pathogens.</title>
        <authorList>
            <person name="Haridas S."/>
            <person name="Albert R."/>
            <person name="Binder M."/>
            <person name="Bloem J."/>
            <person name="Labutti K."/>
            <person name="Salamov A."/>
            <person name="Andreopoulos B."/>
            <person name="Baker S."/>
            <person name="Barry K."/>
            <person name="Bills G."/>
            <person name="Bluhm B."/>
            <person name="Cannon C."/>
            <person name="Castanera R."/>
            <person name="Culley D."/>
            <person name="Daum C."/>
            <person name="Ezra D."/>
            <person name="Gonzalez J."/>
            <person name="Henrissat B."/>
            <person name="Kuo A."/>
            <person name="Liang C."/>
            <person name="Lipzen A."/>
            <person name="Lutzoni F."/>
            <person name="Magnuson J."/>
            <person name="Mondo S."/>
            <person name="Nolan M."/>
            <person name="Ohm R."/>
            <person name="Pangilinan J."/>
            <person name="Park H.-J."/>
            <person name="Ramirez L."/>
            <person name="Alfaro M."/>
            <person name="Sun H."/>
            <person name="Tritt A."/>
            <person name="Yoshinaga Y."/>
            <person name="Zwiers L.-H."/>
            <person name="Turgeon B."/>
            <person name="Goodwin S."/>
            <person name="Spatafora J."/>
            <person name="Crous P."/>
            <person name="Grigoriev I."/>
        </authorList>
    </citation>
    <scope>NUCLEOTIDE SEQUENCE</scope>
    <source>
        <strain evidence="2">SCOH1-5</strain>
    </source>
</reference>
<dbReference type="SUPFAM" id="SSF53271">
    <property type="entry name" value="PRTase-like"/>
    <property type="match status" value="1"/>
</dbReference>
<dbReference type="OrthoDB" id="5416609at2759"/>
<dbReference type="SUPFAM" id="SSF56784">
    <property type="entry name" value="HAD-like"/>
    <property type="match status" value="1"/>
</dbReference>
<dbReference type="Gene3D" id="3.40.50.2020">
    <property type="match status" value="1"/>
</dbReference>
<proteinExistence type="predicted"/>
<dbReference type="Gene3D" id="3.40.50.1000">
    <property type="entry name" value="HAD superfamily/HAD-like"/>
    <property type="match status" value="1"/>
</dbReference>
<dbReference type="InterPro" id="IPR036412">
    <property type="entry name" value="HAD-like_sf"/>
</dbReference>
<dbReference type="Gene3D" id="3.40.50.300">
    <property type="entry name" value="P-loop containing nucleotide triphosphate hydrolases"/>
    <property type="match status" value="1"/>
</dbReference>
<sequence length="645" mass="71263">MASNKPKIVGLYGVPGCGKTYLKDELKSSLAENQYAFYDGSEIIATVCGHDLEAFKQLPEQEKCRLREAAIRHIASQCAESGKIGVVTGHLMFWAETEAEPVSIVTPADLETYSHIVYLDVSAERVQKQRREHASRKDRAGDSVQHIEQHMQREMTKLRELCVANCIFFTSVQEPQTLARLLTDFVAVPDAEVEEINIAQALSNLDEQLQSAQTLGPHDTGKLFWEELHPENNPLDAMFTSFGYSDKAFRQAMLYYEQHRQEIFEQTCDKVAKHVSLYQEVQKMLQSAASRNNVGVVVVTCGLGLVWEKVLQRAKLACEPVIIGGGQLDNGYFVTPEVKASVVERLQQHYHTHVTAIGDSRLDIEMLRQADQSVVVVGDPNVRSRSMEVVLRSEKDLLRGDVRQVLLPASVPMLDVPGLPVGTLAQLNLSAPKHWSLDVRNAGGKNTAKILMSATRDATVSGRALQEAHRKVGWYLATEYLPDVIGLESFKLSHVQGGYTAGHRLRDESKTTIIALMRGGEPMAFGVHDALPRAKFLHASHPSDIELGHIRGQENIIVVDSVINSGKSIAEHVNRIRTFNLPARIVVVAGVVQEQAIQKETGGLPKALLGYGRLSIVALRTSANQYTGRGGTDTGNRLFNTTNLD</sequence>
<dbReference type="GO" id="GO:0005737">
    <property type="term" value="C:cytoplasm"/>
    <property type="evidence" value="ECO:0007669"/>
    <property type="project" value="TreeGrafter"/>
</dbReference>
<gene>
    <name evidence="2" type="ORF">CERZMDRAFT_119404</name>
</gene>
<dbReference type="InterPro" id="IPR050582">
    <property type="entry name" value="HAD-like_SerB"/>
</dbReference>
<dbReference type="GO" id="GO:0000287">
    <property type="term" value="F:magnesium ion binding"/>
    <property type="evidence" value="ECO:0007669"/>
    <property type="project" value="TreeGrafter"/>
</dbReference>
<evidence type="ECO:0000313" key="2">
    <source>
        <dbReference type="EMBL" id="KAF2217531.1"/>
    </source>
</evidence>
<dbReference type="GO" id="GO:0036424">
    <property type="term" value="F:L-phosphoserine phosphatase activity"/>
    <property type="evidence" value="ECO:0007669"/>
    <property type="project" value="TreeGrafter"/>
</dbReference>
<dbReference type="Pfam" id="PF14681">
    <property type="entry name" value="UPRTase"/>
    <property type="match status" value="1"/>
</dbReference>
<name>A0A6A6FVV3_9PEZI</name>
<dbReference type="SUPFAM" id="SSF52540">
    <property type="entry name" value="P-loop containing nucleoside triphosphate hydrolases"/>
    <property type="match status" value="1"/>
</dbReference>
<dbReference type="AlphaFoldDB" id="A0A6A6FVV3"/>
<dbReference type="InterPro" id="IPR027417">
    <property type="entry name" value="P-loop_NTPase"/>
</dbReference>
<evidence type="ECO:0000313" key="3">
    <source>
        <dbReference type="Proteomes" id="UP000799539"/>
    </source>
</evidence>
<evidence type="ECO:0000259" key="1">
    <source>
        <dbReference type="Pfam" id="PF14681"/>
    </source>
</evidence>
<feature type="domain" description="Phosphoribosyltransferase" evidence="1">
    <location>
        <begin position="446"/>
        <end position="641"/>
    </location>
</feature>
<dbReference type="GO" id="GO:0006564">
    <property type="term" value="P:L-serine biosynthetic process"/>
    <property type="evidence" value="ECO:0007669"/>
    <property type="project" value="TreeGrafter"/>
</dbReference>
<dbReference type="PANTHER" id="PTHR43344:SF20">
    <property type="entry name" value="URACIL PHOSPHORIBOSYLTRANSFERASE"/>
    <property type="match status" value="1"/>
</dbReference>
<dbReference type="InterPro" id="IPR029057">
    <property type="entry name" value="PRTase-like"/>
</dbReference>
<dbReference type="InterPro" id="IPR023214">
    <property type="entry name" value="HAD_sf"/>
</dbReference>
<dbReference type="Pfam" id="PF13207">
    <property type="entry name" value="AAA_17"/>
    <property type="match status" value="1"/>
</dbReference>
<dbReference type="PANTHER" id="PTHR43344">
    <property type="entry name" value="PHOSPHOSERINE PHOSPHATASE"/>
    <property type="match status" value="1"/>
</dbReference>
<accession>A0A6A6FVV3</accession>
<protein>
    <recommendedName>
        <fullName evidence="1">Phosphoribosyltransferase domain-containing protein</fullName>
    </recommendedName>
</protein>
<organism evidence="2 3">
    <name type="scientific">Cercospora zeae-maydis SCOH1-5</name>
    <dbReference type="NCBI Taxonomy" id="717836"/>
    <lineage>
        <taxon>Eukaryota</taxon>
        <taxon>Fungi</taxon>
        <taxon>Dikarya</taxon>
        <taxon>Ascomycota</taxon>
        <taxon>Pezizomycotina</taxon>
        <taxon>Dothideomycetes</taxon>
        <taxon>Dothideomycetidae</taxon>
        <taxon>Mycosphaerellales</taxon>
        <taxon>Mycosphaerellaceae</taxon>
        <taxon>Cercospora</taxon>
    </lineage>
</organism>